<evidence type="ECO:0000313" key="2">
    <source>
        <dbReference type="EMBL" id="KAB8039504.1"/>
    </source>
</evidence>
<sequence length="161" mass="18400">MYESVLFVHSWLRWIISIFLILVLFRSISGWRQKTPFAKKDKVLGGILVGFTHLQLIIGLVLYFALSPITQSALNNMGFAMKNASLRFWAVEHIFTMLVFVVLVQLGRTLSKKSKDDVKKHKTVALYTGIAVLVLIAGMPWSFRKEIGRPLFLDFQTKAQQ</sequence>
<dbReference type="AlphaFoldDB" id="A0A6N6VUH0"/>
<dbReference type="EMBL" id="WFLM01000002">
    <property type="protein sequence ID" value="KAB8039504.1"/>
    <property type="molecule type" value="Genomic_DNA"/>
</dbReference>
<evidence type="ECO:0000256" key="1">
    <source>
        <dbReference type="SAM" id="Phobius"/>
    </source>
</evidence>
<evidence type="ECO:0008006" key="4">
    <source>
        <dbReference type="Google" id="ProtNLM"/>
    </source>
</evidence>
<feature type="transmembrane region" description="Helical" evidence="1">
    <location>
        <begin position="124"/>
        <end position="143"/>
    </location>
</feature>
<keyword evidence="1" id="KW-1133">Transmembrane helix</keyword>
<keyword evidence="1" id="KW-0812">Transmembrane</keyword>
<dbReference type="Proteomes" id="UP000437748">
    <property type="component" value="Unassembled WGS sequence"/>
</dbReference>
<comment type="caution">
    <text evidence="2">The sequence shown here is derived from an EMBL/GenBank/DDBJ whole genome shotgun (WGS) entry which is preliminary data.</text>
</comment>
<proteinExistence type="predicted"/>
<reference evidence="2 3" key="1">
    <citation type="submission" date="2019-10" db="EMBL/GenBank/DDBJ databases">
        <title>New species of Slilvanegrellaceae.</title>
        <authorList>
            <person name="Pitt A."/>
            <person name="Hahn M.W."/>
        </authorList>
    </citation>
    <scope>NUCLEOTIDE SEQUENCE [LARGE SCALE GENOMIC DNA]</scope>
    <source>
        <strain evidence="2 3">SP-Ram-0.45-NSY-1</strain>
    </source>
</reference>
<dbReference type="OrthoDB" id="329514at2"/>
<keyword evidence="3" id="KW-1185">Reference proteome</keyword>
<protein>
    <recommendedName>
        <fullName evidence="4">Cytochrome B</fullName>
    </recommendedName>
</protein>
<name>A0A6N6VUH0_9BACT</name>
<keyword evidence="1" id="KW-0472">Membrane</keyword>
<dbReference type="RefSeq" id="WP_153418729.1">
    <property type="nucleotide sequence ID" value="NZ_WFLM01000002.1"/>
</dbReference>
<feature type="transmembrane region" description="Helical" evidence="1">
    <location>
        <begin position="43"/>
        <end position="66"/>
    </location>
</feature>
<evidence type="ECO:0000313" key="3">
    <source>
        <dbReference type="Proteomes" id="UP000437748"/>
    </source>
</evidence>
<gene>
    <name evidence="2" type="ORF">GCL60_04420</name>
</gene>
<feature type="transmembrane region" description="Helical" evidence="1">
    <location>
        <begin position="86"/>
        <end position="104"/>
    </location>
</feature>
<feature type="transmembrane region" description="Helical" evidence="1">
    <location>
        <begin position="12"/>
        <end position="31"/>
    </location>
</feature>
<accession>A0A6N6VUH0</accession>
<organism evidence="2 3">
    <name type="scientific">Silvanigrella paludirubra</name>
    <dbReference type="NCBI Taxonomy" id="2499159"/>
    <lineage>
        <taxon>Bacteria</taxon>
        <taxon>Pseudomonadati</taxon>
        <taxon>Bdellovibrionota</taxon>
        <taxon>Oligoflexia</taxon>
        <taxon>Silvanigrellales</taxon>
        <taxon>Silvanigrellaceae</taxon>
        <taxon>Silvanigrella</taxon>
    </lineage>
</organism>